<evidence type="ECO:0000313" key="1">
    <source>
        <dbReference type="EMBL" id="HIU21199.1"/>
    </source>
</evidence>
<dbReference type="AlphaFoldDB" id="A0A9D1HRJ2"/>
<reference evidence="1" key="1">
    <citation type="submission" date="2020-10" db="EMBL/GenBank/DDBJ databases">
        <authorList>
            <person name="Gilroy R."/>
        </authorList>
    </citation>
    <scope>NUCLEOTIDE SEQUENCE</scope>
    <source>
        <strain evidence="1">1063</strain>
    </source>
</reference>
<accession>A0A9D1HRJ2</accession>
<protein>
    <submittedName>
        <fullName evidence="1">Uncharacterized protein</fullName>
    </submittedName>
</protein>
<dbReference type="Proteomes" id="UP000824088">
    <property type="component" value="Unassembled WGS sequence"/>
</dbReference>
<organism evidence="1 2">
    <name type="scientific">Candidatus Limadaptatus stercorigallinarum</name>
    <dbReference type="NCBI Taxonomy" id="2840845"/>
    <lineage>
        <taxon>Bacteria</taxon>
        <taxon>Bacillati</taxon>
        <taxon>Bacillota</taxon>
        <taxon>Clostridia</taxon>
        <taxon>Eubacteriales</taxon>
        <taxon>Candidatus Limadaptatus</taxon>
    </lineage>
</organism>
<comment type="caution">
    <text evidence="1">The sequence shown here is derived from an EMBL/GenBank/DDBJ whole genome shotgun (WGS) entry which is preliminary data.</text>
</comment>
<proteinExistence type="predicted"/>
<feature type="non-terminal residue" evidence="1">
    <location>
        <position position="49"/>
    </location>
</feature>
<sequence length="49" mass="5524">MYYDPLRDKTPYGAAASGQPTTFRFTLPSAEKADKVTVILRRGTEEFRA</sequence>
<dbReference type="EMBL" id="DVMN01000053">
    <property type="protein sequence ID" value="HIU21199.1"/>
    <property type="molecule type" value="Genomic_DNA"/>
</dbReference>
<gene>
    <name evidence="1" type="ORF">IAD51_03030</name>
</gene>
<name>A0A9D1HRJ2_9FIRM</name>
<evidence type="ECO:0000313" key="2">
    <source>
        <dbReference type="Proteomes" id="UP000824088"/>
    </source>
</evidence>
<reference evidence="1" key="2">
    <citation type="journal article" date="2021" name="PeerJ">
        <title>Extensive microbial diversity within the chicken gut microbiome revealed by metagenomics and culture.</title>
        <authorList>
            <person name="Gilroy R."/>
            <person name="Ravi A."/>
            <person name="Getino M."/>
            <person name="Pursley I."/>
            <person name="Horton D.L."/>
            <person name="Alikhan N.F."/>
            <person name="Baker D."/>
            <person name="Gharbi K."/>
            <person name="Hall N."/>
            <person name="Watson M."/>
            <person name="Adriaenssens E.M."/>
            <person name="Foster-Nyarko E."/>
            <person name="Jarju S."/>
            <person name="Secka A."/>
            <person name="Antonio M."/>
            <person name="Oren A."/>
            <person name="Chaudhuri R.R."/>
            <person name="La Ragione R."/>
            <person name="Hildebrand F."/>
            <person name="Pallen M.J."/>
        </authorList>
    </citation>
    <scope>NUCLEOTIDE SEQUENCE</scope>
    <source>
        <strain evidence="1">1063</strain>
    </source>
</reference>